<dbReference type="SUPFAM" id="SSF55021">
    <property type="entry name" value="ACT-like"/>
    <property type="match status" value="1"/>
</dbReference>
<comment type="function">
    <text evidence="3">Catalyzes the hydrolysis of 10-formyltetrahydrofolate (formyl-FH4) to formate and tetrahydrofolate (FH4).</text>
</comment>
<dbReference type="InterPro" id="IPR041729">
    <property type="entry name" value="Formyl-FH4-Hydrolase_C"/>
</dbReference>
<evidence type="ECO:0000313" key="7">
    <source>
        <dbReference type="Proteomes" id="UP000316981"/>
    </source>
</evidence>
<dbReference type="NCBIfam" id="TIGR00655">
    <property type="entry name" value="PurU"/>
    <property type="match status" value="1"/>
</dbReference>
<protein>
    <recommendedName>
        <fullName evidence="3 4">Formyltetrahydrofolate deformylase</fullName>
        <ecNumber evidence="3 4">3.5.1.10</ecNumber>
    </recommendedName>
    <alternativeName>
        <fullName evidence="3">Formyl-FH(4) hydrolase</fullName>
    </alternativeName>
</protein>
<comment type="pathway">
    <text evidence="3">Purine metabolism; IMP biosynthesis via de novo pathway; formate from 10-formyl-5,6,7,8-tetrahydrofolate: step 1/1.</text>
</comment>
<dbReference type="PANTHER" id="PTHR42706:SF1">
    <property type="entry name" value="FORMYLTETRAHYDROFOLATE DEFORMYLASE 2, MITOCHONDRIAL"/>
    <property type="match status" value="1"/>
</dbReference>
<sequence>MSQDLLDQYVLKISCPAASGIVAAVSGYLAGNNCFISEMSQYDDEITGRFFTRIVFRFNDGKGDLEQLKQGFSEVTEKFSLNAKFYEKKKPMKVMIMVSKFDHCLLNLLYRYHKGELNFEITAIVSNHLDLRAIAEREGIRFIYLPVTKETKQQQEEELLKIVDETNTELVILARYMQILSNSLCTQLAGRAINIHHSFLPGFKGAKPYHQAFDRGVKLIGATAHFVTSDLDEGPIIEQAVQRVDHEFLADDLVAVGRDTETIALSKAVKYFVEHRVFMNDNRTVVFK</sequence>
<dbReference type="NCBIfam" id="NF004684">
    <property type="entry name" value="PRK06027.1"/>
    <property type="match status" value="1"/>
</dbReference>
<dbReference type="Proteomes" id="UP000316981">
    <property type="component" value="Unassembled WGS sequence"/>
</dbReference>
<dbReference type="RefSeq" id="WP_111828280.1">
    <property type="nucleotide sequence ID" value="NZ_BKKF01000022.1"/>
</dbReference>
<evidence type="ECO:0000256" key="4">
    <source>
        <dbReference type="NCBIfam" id="TIGR00655"/>
    </source>
</evidence>
<comment type="caution">
    <text evidence="6">The sequence shown here is derived from an EMBL/GenBank/DDBJ whole genome shotgun (WGS) entry which is preliminary data.</text>
</comment>
<dbReference type="GO" id="GO:0006730">
    <property type="term" value="P:one-carbon metabolic process"/>
    <property type="evidence" value="ECO:0007669"/>
    <property type="project" value="UniProtKB-KW"/>
</dbReference>
<dbReference type="PIRSF" id="PIRSF036480">
    <property type="entry name" value="FormyFH4_hydr"/>
    <property type="match status" value="1"/>
</dbReference>
<dbReference type="PRINTS" id="PR01575">
    <property type="entry name" value="FFH4HYDRLASE"/>
</dbReference>
<comment type="similarity">
    <text evidence="3">Belongs to the PurU family.</text>
</comment>
<keyword evidence="2 3" id="KW-0378">Hydrolase</keyword>
<dbReference type="InterPro" id="IPR004810">
    <property type="entry name" value="PurU"/>
</dbReference>
<reference evidence="6 7" key="1">
    <citation type="submission" date="2019-07" db="EMBL/GenBank/DDBJ databases">
        <title>Draft Genome Sequence of the first blaOXA-58-Harboring Acinetobacter colistiniresistens clinical isolate from Brazil.</title>
        <authorList>
            <person name="Favaro L.S."/>
            <person name="Paula-Petroli S.B."/>
            <person name="Moura C.F."/>
            <person name="Tognim M.C.B."/>
            <person name="Venancio E.J."/>
            <person name="Yamada-Ogatta S.F."/>
            <person name="Carrara-Marroni F.E."/>
        </authorList>
    </citation>
    <scope>NUCLEOTIDE SEQUENCE [LARGE SCALE GENOMIC DNA]</scope>
    <source>
        <strain evidence="6 7">DL</strain>
    </source>
</reference>
<dbReference type="InterPro" id="IPR036477">
    <property type="entry name" value="Formyl_transf_N_sf"/>
</dbReference>
<dbReference type="Pfam" id="PF00551">
    <property type="entry name" value="Formyl_trans_N"/>
    <property type="match status" value="1"/>
</dbReference>
<organism evidence="6 7">
    <name type="scientific">Acinetobacter colistiniresistens</name>
    <dbReference type="NCBI Taxonomy" id="280145"/>
    <lineage>
        <taxon>Bacteria</taxon>
        <taxon>Pseudomonadati</taxon>
        <taxon>Pseudomonadota</taxon>
        <taxon>Gammaproteobacteria</taxon>
        <taxon>Moraxellales</taxon>
        <taxon>Moraxellaceae</taxon>
        <taxon>Acinetobacter</taxon>
    </lineage>
</organism>
<evidence type="ECO:0000259" key="5">
    <source>
        <dbReference type="Pfam" id="PF00551"/>
    </source>
</evidence>
<dbReference type="EMBL" id="VMTP01000071">
    <property type="protein sequence ID" value="TVT79805.1"/>
    <property type="molecule type" value="Genomic_DNA"/>
</dbReference>
<evidence type="ECO:0000256" key="1">
    <source>
        <dbReference type="ARBA" id="ARBA00022563"/>
    </source>
</evidence>
<evidence type="ECO:0000256" key="3">
    <source>
        <dbReference type="HAMAP-Rule" id="MF_01927"/>
    </source>
</evidence>
<dbReference type="InterPro" id="IPR044074">
    <property type="entry name" value="PurU_ACT"/>
</dbReference>
<keyword evidence="1 3" id="KW-0554">One-carbon metabolism</keyword>
<dbReference type="SUPFAM" id="SSF53328">
    <property type="entry name" value="Formyltransferase"/>
    <property type="match status" value="1"/>
</dbReference>
<dbReference type="InterPro" id="IPR045865">
    <property type="entry name" value="ACT-like_dom_sf"/>
</dbReference>
<accession>A0A558F2H7</accession>
<dbReference type="GO" id="GO:0008864">
    <property type="term" value="F:formyltetrahydrofolate deformylase activity"/>
    <property type="evidence" value="ECO:0007669"/>
    <property type="project" value="UniProtKB-UniRule"/>
</dbReference>
<dbReference type="CDD" id="cd04875">
    <property type="entry name" value="ACT_F4HF-DF"/>
    <property type="match status" value="1"/>
</dbReference>
<comment type="catalytic activity">
    <reaction evidence="3">
        <text>(6R)-10-formyltetrahydrofolate + H2O = (6S)-5,6,7,8-tetrahydrofolate + formate + H(+)</text>
        <dbReference type="Rhea" id="RHEA:19833"/>
        <dbReference type="ChEBI" id="CHEBI:15377"/>
        <dbReference type="ChEBI" id="CHEBI:15378"/>
        <dbReference type="ChEBI" id="CHEBI:15740"/>
        <dbReference type="ChEBI" id="CHEBI:57453"/>
        <dbReference type="ChEBI" id="CHEBI:195366"/>
        <dbReference type="EC" id="3.5.1.10"/>
    </reaction>
</comment>
<dbReference type="CDD" id="cd08648">
    <property type="entry name" value="FMT_core_Formyl-FH4-Hydrolase_C"/>
    <property type="match status" value="1"/>
</dbReference>
<dbReference type="GO" id="GO:0006189">
    <property type="term" value="P:'de novo' IMP biosynthetic process"/>
    <property type="evidence" value="ECO:0007669"/>
    <property type="project" value="UniProtKB-UniRule"/>
</dbReference>
<dbReference type="Gene3D" id="3.30.70.260">
    <property type="match status" value="1"/>
</dbReference>
<dbReference type="PANTHER" id="PTHR42706">
    <property type="entry name" value="FORMYLTETRAHYDROFOLATE DEFORMYLASE"/>
    <property type="match status" value="1"/>
</dbReference>
<dbReference type="Gene3D" id="3.40.50.170">
    <property type="entry name" value="Formyl transferase, N-terminal domain"/>
    <property type="match status" value="1"/>
</dbReference>
<keyword evidence="3" id="KW-0658">Purine biosynthesis</keyword>
<dbReference type="AlphaFoldDB" id="A0A558F2H7"/>
<feature type="active site" evidence="3">
    <location>
        <position position="232"/>
    </location>
</feature>
<dbReference type="InterPro" id="IPR002376">
    <property type="entry name" value="Formyl_transf_N"/>
</dbReference>
<feature type="domain" description="Formyl transferase N-terminal" evidence="5">
    <location>
        <begin position="92"/>
        <end position="269"/>
    </location>
</feature>
<dbReference type="EC" id="3.5.1.10" evidence="3 4"/>
<proteinExistence type="inferred from homology"/>
<gene>
    <name evidence="3 6" type="primary">purU</name>
    <name evidence="6" type="ORF">FPV60_13945</name>
</gene>
<dbReference type="HAMAP" id="MF_01927">
    <property type="entry name" value="PurU"/>
    <property type="match status" value="1"/>
</dbReference>
<dbReference type="UniPathway" id="UPA00074">
    <property type="reaction ID" value="UER00170"/>
</dbReference>
<evidence type="ECO:0000313" key="6">
    <source>
        <dbReference type="EMBL" id="TVT79805.1"/>
    </source>
</evidence>
<name>A0A558F2H7_9GAMM</name>
<evidence type="ECO:0000256" key="2">
    <source>
        <dbReference type="ARBA" id="ARBA00022801"/>
    </source>
</evidence>